<dbReference type="PRINTS" id="PR00786">
    <property type="entry name" value="NEPRILYSIN"/>
</dbReference>
<keyword evidence="4" id="KW-0479">Metal-binding</keyword>
<dbReference type="InterPro" id="IPR024079">
    <property type="entry name" value="MetalloPept_cat_dom_sf"/>
</dbReference>
<dbReference type="AlphaFoldDB" id="A0A1M4ZXH8"/>
<feature type="domain" description="Peptidase M13 C-terminal" evidence="9">
    <location>
        <begin position="474"/>
        <end position="674"/>
    </location>
</feature>
<feature type="domain" description="Peptidase M13 N-terminal" evidence="10">
    <location>
        <begin position="45"/>
        <end position="422"/>
    </location>
</feature>
<dbReference type="Pfam" id="PF01431">
    <property type="entry name" value="Peptidase_M13"/>
    <property type="match status" value="1"/>
</dbReference>
<comment type="similarity">
    <text evidence="2">Belongs to the peptidase M13 family.</text>
</comment>
<organism evidence="11 12">
    <name type="scientific">Cnuella takakiae</name>
    <dbReference type="NCBI Taxonomy" id="1302690"/>
    <lineage>
        <taxon>Bacteria</taxon>
        <taxon>Pseudomonadati</taxon>
        <taxon>Bacteroidota</taxon>
        <taxon>Chitinophagia</taxon>
        <taxon>Chitinophagales</taxon>
        <taxon>Chitinophagaceae</taxon>
        <taxon>Cnuella</taxon>
    </lineage>
</organism>
<dbReference type="GO" id="GO:0016485">
    <property type="term" value="P:protein processing"/>
    <property type="evidence" value="ECO:0007669"/>
    <property type="project" value="TreeGrafter"/>
</dbReference>
<evidence type="ECO:0000256" key="5">
    <source>
        <dbReference type="ARBA" id="ARBA00022801"/>
    </source>
</evidence>
<evidence type="ECO:0000259" key="9">
    <source>
        <dbReference type="Pfam" id="PF01431"/>
    </source>
</evidence>
<dbReference type="InterPro" id="IPR042089">
    <property type="entry name" value="Peptidase_M13_dom_2"/>
</dbReference>
<evidence type="ECO:0000256" key="8">
    <source>
        <dbReference type="SAM" id="SignalP"/>
    </source>
</evidence>
<evidence type="ECO:0000256" key="7">
    <source>
        <dbReference type="ARBA" id="ARBA00023049"/>
    </source>
</evidence>
<name>A0A1M4ZXH8_9BACT</name>
<dbReference type="PANTHER" id="PTHR11733:SF167">
    <property type="entry name" value="FI17812P1-RELATED"/>
    <property type="match status" value="1"/>
</dbReference>
<dbReference type="GO" id="GO:0004222">
    <property type="term" value="F:metalloendopeptidase activity"/>
    <property type="evidence" value="ECO:0007669"/>
    <property type="project" value="InterPro"/>
</dbReference>
<dbReference type="RefSeq" id="WP_073042181.1">
    <property type="nucleotide sequence ID" value="NZ_FQUO01000006.1"/>
</dbReference>
<keyword evidence="6" id="KW-0862">Zinc</keyword>
<dbReference type="GO" id="GO:0005886">
    <property type="term" value="C:plasma membrane"/>
    <property type="evidence" value="ECO:0007669"/>
    <property type="project" value="TreeGrafter"/>
</dbReference>
<dbReference type="EMBL" id="FQUO01000006">
    <property type="protein sequence ID" value="SHF22557.1"/>
    <property type="molecule type" value="Genomic_DNA"/>
</dbReference>
<dbReference type="GO" id="GO:0046872">
    <property type="term" value="F:metal ion binding"/>
    <property type="evidence" value="ECO:0007669"/>
    <property type="project" value="UniProtKB-KW"/>
</dbReference>
<evidence type="ECO:0000256" key="6">
    <source>
        <dbReference type="ARBA" id="ARBA00022833"/>
    </source>
</evidence>
<protein>
    <submittedName>
        <fullName evidence="11">Putative endopeptidase</fullName>
    </submittedName>
</protein>
<dbReference type="InterPro" id="IPR008753">
    <property type="entry name" value="Peptidase_M13_N"/>
</dbReference>
<evidence type="ECO:0000256" key="1">
    <source>
        <dbReference type="ARBA" id="ARBA00001947"/>
    </source>
</evidence>
<dbReference type="Proteomes" id="UP000184368">
    <property type="component" value="Unassembled WGS sequence"/>
</dbReference>
<dbReference type="SUPFAM" id="SSF55486">
    <property type="entry name" value="Metalloproteases ('zincins'), catalytic domain"/>
    <property type="match status" value="1"/>
</dbReference>
<gene>
    <name evidence="11" type="ORF">SAMN05444008_10624</name>
</gene>
<keyword evidence="12" id="KW-1185">Reference proteome</keyword>
<dbReference type="PANTHER" id="PTHR11733">
    <property type="entry name" value="ZINC METALLOPROTEASE FAMILY M13 NEPRILYSIN-RELATED"/>
    <property type="match status" value="1"/>
</dbReference>
<dbReference type="Pfam" id="PF05649">
    <property type="entry name" value="Peptidase_M13_N"/>
    <property type="match status" value="1"/>
</dbReference>
<dbReference type="CDD" id="cd08662">
    <property type="entry name" value="M13"/>
    <property type="match status" value="1"/>
</dbReference>
<dbReference type="InterPro" id="IPR018497">
    <property type="entry name" value="Peptidase_M13_C"/>
</dbReference>
<proteinExistence type="inferred from homology"/>
<evidence type="ECO:0000313" key="12">
    <source>
        <dbReference type="Proteomes" id="UP000184368"/>
    </source>
</evidence>
<dbReference type="PROSITE" id="PS51885">
    <property type="entry name" value="NEPRILYSIN"/>
    <property type="match status" value="1"/>
</dbReference>
<sequence>MKTRPSVVIAASLLLFAACKNKNAGQGTARQPAFDVSGIDATVKPGDNFFLYANGKWMKAAKIPDDQSGWGSFYTLYQDNLKQLHTLLEEAGASGAEKGTTEQKVGDYYASGMDTLAIEKAGLKPIQPLLAKVDAVSDYKQFMNLVHEGYTTGNGDLMGFYVFADEKNSRMNIPVFTQTGLSLPEKDYYTKGDSASVAARNAMIRYASKLFVLAGQDTATAAKNAQAVLALETEIAKSHRSPVELRNPQLNYNKMAVSDLHKQQPNINWTGFFNTIGAKPDSVNVGQPDYFAALNNMLPGKPIELWKTKLKYDYLRNSAGLLPKSFRDASFAFKQTFSGQKVQEDRWKTIVNAADQEMGELLGQLYVKKHFTEDAKKRMDELVSNLQKAFAARIQKLDWMSDSTKQRANAKLNTFLKKIGYPEKWKNYDDVTIDRNSFYANGKALAVHGQKEMIGKIGKPVDRSEWMMSPPTVNAYYNPTNNEIVFPAGILQYPFFNPNADDAINYGGIGMVIGHEMTHGFDDQGSQYDAAGNLQNWWTKEDNERFKAKTAAVVKQYNGYTVFDSLHVKGELTLGENIADIGGLAIAWDAFQMTDQAKSKDKIDGFTPDQRFFLGFAQVWRLINRDETMRMRLNVDPHSPEMFRVNGPLANFDPFYTAFNVTEGDKLYIKPDQRARIW</sequence>
<evidence type="ECO:0000256" key="4">
    <source>
        <dbReference type="ARBA" id="ARBA00022723"/>
    </source>
</evidence>
<reference evidence="11 12" key="1">
    <citation type="submission" date="2016-11" db="EMBL/GenBank/DDBJ databases">
        <authorList>
            <person name="Jaros S."/>
            <person name="Januszkiewicz K."/>
            <person name="Wedrychowicz H."/>
        </authorList>
    </citation>
    <scope>NUCLEOTIDE SEQUENCE [LARGE SCALE GENOMIC DNA]</scope>
    <source>
        <strain evidence="11 12">DSM 26897</strain>
    </source>
</reference>
<evidence type="ECO:0000259" key="10">
    <source>
        <dbReference type="Pfam" id="PF05649"/>
    </source>
</evidence>
<dbReference type="PROSITE" id="PS51257">
    <property type="entry name" value="PROKAR_LIPOPROTEIN"/>
    <property type="match status" value="1"/>
</dbReference>
<evidence type="ECO:0000313" key="11">
    <source>
        <dbReference type="EMBL" id="SHF22557.1"/>
    </source>
</evidence>
<accession>A0A1M4ZXH8</accession>
<keyword evidence="8" id="KW-0732">Signal</keyword>
<keyword evidence="7" id="KW-0482">Metalloprotease</keyword>
<dbReference type="OrthoDB" id="9775677at2"/>
<evidence type="ECO:0000256" key="3">
    <source>
        <dbReference type="ARBA" id="ARBA00022670"/>
    </source>
</evidence>
<feature type="signal peptide" evidence="8">
    <location>
        <begin position="1"/>
        <end position="24"/>
    </location>
</feature>
<keyword evidence="5" id="KW-0378">Hydrolase</keyword>
<dbReference type="Gene3D" id="3.40.390.10">
    <property type="entry name" value="Collagenase (Catalytic Domain)"/>
    <property type="match status" value="1"/>
</dbReference>
<comment type="cofactor">
    <cofactor evidence="1">
        <name>Zn(2+)</name>
        <dbReference type="ChEBI" id="CHEBI:29105"/>
    </cofactor>
</comment>
<dbReference type="STRING" id="1302690.BUE76_09920"/>
<evidence type="ECO:0000256" key="2">
    <source>
        <dbReference type="ARBA" id="ARBA00007357"/>
    </source>
</evidence>
<dbReference type="InterPro" id="IPR000718">
    <property type="entry name" value="Peptidase_M13"/>
</dbReference>
<keyword evidence="3" id="KW-0645">Protease</keyword>
<feature type="chain" id="PRO_5012341219" evidence="8">
    <location>
        <begin position="25"/>
        <end position="678"/>
    </location>
</feature>
<dbReference type="Gene3D" id="1.10.1380.10">
    <property type="entry name" value="Neutral endopeptidase , domain2"/>
    <property type="match status" value="1"/>
</dbReference>